<dbReference type="GO" id="GO:0030151">
    <property type="term" value="F:molybdenum ion binding"/>
    <property type="evidence" value="ECO:0007669"/>
    <property type="project" value="InterPro"/>
</dbReference>
<dbReference type="EMBL" id="JAERWK010000020">
    <property type="protein sequence ID" value="MBM9468778.1"/>
    <property type="molecule type" value="Genomic_DNA"/>
</dbReference>
<dbReference type="SUPFAM" id="SSF50800">
    <property type="entry name" value="PK beta-barrel domain-like"/>
    <property type="match status" value="1"/>
</dbReference>
<name>A0A938YFS8_9ACTN</name>
<protein>
    <submittedName>
        <fullName evidence="2">MOSC domain-containing protein</fullName>
    </submittedName>
</protein>
<gene>
    <name evidence="2" type="ORF">JL106_15955</name>
</gene>
<comment type="caution">
    <text evidence="2">The sequence shown here is derived from an EMBL/GenBank/DDBJ whole genome shotgun (WGS) entry which is preliminary data.</text>
</comment>
<dbReference type="Pfam" id="PF03473">
    <property type="entry name" value="MOSC"/>
    <property type="match status" value="1"/>
</dbReference>
<sequence length="252" mass="27234">MVDAVLSAARLDVVSVGFAPVKGTRHLPQPSAEFDTDGPIGDRAYCLVDVERREVLKTIRNPTLIAVVARETDNGLEVVLPSGESAVGVPSPTGDQVTCEYWGRPVPLKLTDGPHADLFSRYLGRAVRFARAPRGGVVFGDQVTVVTTASLRDLGSRVDVPDLVAEAGRFRATFVVETDEPYAEESWLGREMTVGSVRLRISIPIPRCGVIDLDPNTGERHGRLLKTLAGYRPVNRAGEPMFGVYARVVGEA</sequence>
<dbReference type="GO" id="GO:0030170">
    <property type="term" value="F:pyridoxal phosphate binding"/>
    <property type="evidence" value="ECO:0007669"/>
    <property type="project" value="InterPro"/>
</dbReference>
<dbReference type="InterPro" id="IPR011037">
    <property type="entry name" value="Pyrv_Knase-like_insert_dom_sf"/>
</dbReference>
<dbReference type="GO" id="GO:0003824">
    <property type="term" value="F:catalytic activity"/>
    <property type="evidence" value="ECO:0007669"/>
    <property type="project" value="InterPro"/>
</dbReference>
<evidence type="ECO:0000313" key="3">
    <source>
        <dbReference type="Proteomes" id="UP000663792"/>
    </source>
</evidence>
<dbReference type="RefSeq" id="WP_205261719.1">
    <property type="nucleotide sequence ID" value="NZ_JAERWK010000020.1"/>
</dbReference>
<accession>A0A938YFS8</accession>
<keyword evidence="3" id="KW-1185">Reference proteome</keyword>
<evidence type="ECO:0000313" key="2">
    <source>
        <dbReference type="EMBL" id="MBM9468778.1"/>
    </source>
</evidence>
<evidence type="ECO:0000259" key="1">
    <source>
        <dbReference type="PROSITE" id="PS51340"/>
    </source>
</evidence>
<organism evidence="2 3">
    <name type="scientific">Nakamurella leprariae</name>
    <dbReference type="NCBI Taxonomy" id="2803911"/>
    <lineage>
        <taxon>Bacteria</taxon>
        <taxon>Bacillati</taxon>
        <taxon>Actinomycetota</taxon>
        <taxon>Actinomycetes</taxon>
        <taxon>Nakamurellales</taxon>
        <taxon>Nakamurellaceae</taxon>
        <taxon>Nakamurella</taxon>
    </lineage>
</organism>
<reference evidence="2" key="1">
    <citation type="submission" date="2021-01" db="EMBL/GenBank/DDBJ databases">
        <title>YIM 132084 draft genome.</title>
        <authorList>
            <person name="An D."/>
        </authorList>
    </citation>
    <scope>NUCLEOTIDE SEQUENCE</scope>
    <source>
        <strain evidence="2">YIM 132084</strain>
    </source>
</reference>
<dbReference type="Proteomes" id="UP000663792">
    <property type="component" value="Unassembled WGS sequence"/>
</dbReference>
<feature type="domain" description="MOSC" evidence="1">
    <location>
        <begin position="91"/>
        <end position="252"/>
    </location>
</feature>
<dbReference type="AlphaFoldDB" id="A0A938YFS8"/>
<dbReference type="PROSITE" id="PS51340">
    <property type="entry name" value="MOSC"/>
    <property type="match status" value="1"/>
</dbReference>
<dbReference type="SUPFAM" id="SSF141673">
    <property type="entry name" value="MOSC N-terminal domain-like"/>
    <property type="match status" value="1"/>
</dbReference>
<dbReference type="InterPro" id="IPR005302">
    <property type="entry name" value="MoCF_Sase_C"/>
</dbReference>
<proteinExistence type="predicted"/>